<feature type="transmembrane region" description="Helical" evidence="8">
    <location>
        <begin position="96"/>
        <end position="119"/>
    </location>
</feature>
<organism evidence="9 10">
    <name type="scientific">Salinibacter ruber</name>
    <dbReference type="NCBI Taxonomy" id="146919"/>
    <lineage>
        <taxon>Bacteria</taxon>
        <taxon>Pseudomonadati</taxon>
        <taxon>Rhodothermota</taxon>
        <taxon>Rhodothermia</taxon>
        <taxon>Rhodothermales</taxon>
        <taxon>Salinibacteraceae</taxon>
        <taxon>Salinibacter</taxon>
    </lineage>
</organism>
<dbReference type="GO" id="GO:0005886">
    <property type="term" value="C:plasma membrane"/>
    <property type="evidence" value="ECO:0007669"/>
    <property type="project" value="UniProtKB-SubCell"/>
</dbReference>
<name>A0A9X2PZQ3_9BACT</name>
<accession>A0A9X2PZQ3</accession>
<dbReference type="Pfam" id="PF03916">
    <property type="entry name" value="NrfD"/>
    <property type="match status" value="1"/>
</dbReference>
<evidence type="ECO:0000256" key="6">
    <source>
        <dbReference type="ARBA" id="ARBA00023136"/>
    </source>
</evidence>
<proteinExistence type="inferred from homology"/>
<feature type="transmembrane region" description="Helical" evidence="8">
    <location>
        <begin position="131"/>
        <end position="156"/>
    </location>
</feature>
<keyword evidence="3" id="KW-1003">Cell membrane</keyword>
<dbReference type="PANTHER" id="PTHR43044:SF2">
    <property type="entry name" value="POLYSULPHIDE REDUCTASE NRFD"/>
    <property type="match status" value="1"/>
</dbReference>
<sequence length="506" mass="57068">MESSKKLPTDPSESPPSPAGDGAADPERLVKGNLSFHDITEMVSRHAEKKAPLAWYVAFAVSLSGALLLIGLLAYVVWNGIGVWGNNQPVGWGWPIVNFVFWVGIGHAGTLISAILYLFRQHWRTAINRAAEAMTIFAVICALIWPTFHVGRVWAIYWTLPIPNQMAMWPQFKSPLLWDVFAVSSYFIVSTLFWYVGLVPDLATLRDRAKNFWRQRILAFFSLGWTGSNRHWRNYEKAYLLLAGLATPLVLSVHSVVSFDFAVSVIPGWHTTIFPPYFVAGAIFSGFAMVVTLMVITREIYGLKNLITIDHLEKMNIIILVTGSIVGFAYITEFFMAWYSGVEYEQYAFINRAFGPYAWAYWIMMTCNLVTPQLFWSKRLRRSIPVMFVLSIVVNIGMWFERFVITITSLHRDFLPSSWGYFTATWVDIGTFVGSFGLFFTLFLLFLRFVPMVAMAEVKGVMPEADPHHYDHGGNGHAEGDGEPYIKPAEPALAEAYRNDGADASG</sequence>
<feature type="transmembrane region" description="Helical" evidence="8">
    <location>
        <begin position="383"/>
        <end position="400"/>
    </location>
</feature>
<evidence type="ECO:0000256" key="2">
    <source>
        <dbReference type="ARBA" id="ARBA00008929"/>
    </source>
</evidence>
<dbReference type="PANTHER" id="PTHR43044">
    <property type="match status" value="1"/>
</dbReference>
<dbReference type="InterPro" id="IPR005614">
    <property type="entry name" value="NrfD-like"/>
</dbReference>
<keyword evidence="4 8" id="KW-0812">Transmembrane</keyword>
<dbReference type="AlphaFoldDB" id="A0A9X2PZQ3"/>
<evidence type="ECO:0000256" key="3">
    <source>
        <dbReference type="ARBA" id="ARBA00022475"/>
    </source>
</evidence>
<reference evidence="9" key="1">
    <citation type="submission" date="2022-08" db="EMBL/GenBank/DDBJ databases">
        <title>Genomic Encyclopedia of Type Strains, Phase V (KMG-V): Genome sequencing to study the core and pangenomes of soil and plant-associated prokaryotes.</title>
        <authorList>
            <person name="Whitman W."/>
        </authorList>
    </citation>
    <scope>NUCLEOTIDE SEQUENCE</scope>
    <source>
        <strain evidence="9">SP3049</strain>
    </source>
</reference>
<evidence type="ECO:0000256" key="4">
    <source>
        <dbReference type="ARBA" id="ARBA00022692"/>
    </source>
</evidence>
<dbReference type="EMBL" id="JANUAE010000001">
    <property type="protein sequence ID" value="MCS3708541.1"/>
    <property type="molecule type" value="Genomic_DNA"/>
</dbReference>
<protein>
    <submittedName>
        <fullName evidence="9">Molybdopterin-containing oxidoreductase family membrane subunit</fullName>
    </submittedName>
</protein>
<evidence type="ECO:0000313" key="9">
    <source>
        <dbReference type="EMBL" id="MCS3708541.1"/>
    </source>
</evidence>
<feature type="transmembrane region" description="Helical" evidence="8">
    <location>
        <begin position="359"/>
        <end position="376"/>
    </location>
</feature>
<feature type="transmembrane region" description="Helical" evidence="8">
    <location>
        <begin position="420"/>
        <end position="447"/>
    </location>
</feature>
<feature type="region of interest" description="Disordered" evidence="7">
    <location>
        <begin position="1"/>
        <end position="25"/>
    </location>
</feature>
<comment type="similarity">
    <text evidence="2">Belongs to the NrfD family.</text>
</comment>
<feature type="transmembrane region" description="Helical" evidence="8">
    <location>
        <begin position="176"/>
        <end position="198"/>
    </location>
</feature>
<evidence type="ECO:0000256" key="5">
    <source>
        <dbReference type="ARBA" id="ARBA00022989"/>
    </source>
</evidence>
<feature type="transmembrane region" description="Helical" evidence="8">
    <location>
        <begin position="317"/>
        <end position="339"/>
    </location>
</feature>
<feature type="transmembrane region" description="Helical" evidence="8">
    <location>
        <begin position="238"/>
        <end position="257"/>
    </location>
</feature>
<evidence type="ECO:0000256" key="7">
    <source>
        <dbReference type="SAM" id="MobiDB-lite"/>
    </source>
</evidence>
<gene>
    <name evidence="9" type="ORF">GGP61_000128</name>
</gene>
<feature type="transmembrane region" description="Helical" evidence="8">
    <location>
        <begin position="277"/>
        <end position="296"/>
    </location>
</feature>
<evidence type="ECO:0000313" key="10">
    <source>
        <dbReference type="Proteomes" id="UP001155057"/>
    </source>
</evidence>
<feature type="transmembrane region" description="Helical" evidence="8">
    <location>
        <begin position="53"/>
        <end position="76"/>
    </location>
</feature>
<evidence type="ECO:0000256" key="1">
    <source>
        <dbReference type="ARBA" id="ARBA00004651"/>
    </source>
</evidence>
<evidence type="ECO:0000256" key="8">
    <source>
        <dbReference type="SAM" id="Phobius"/>
    </source>
</evidence>
<comment type="caution">
    <text evidence="9">The sequence shown here is derived from an EMBL/GenBank/DDBJ whole genome shotgun (WGS) entry which is preliminary data.</text>
</comment>
<keyword evidence="6 8" id="KW-0472">Membrane</keyword>
<comment type="subcellular location">
    <subcellularLocation>
        <location evidence="1">Cell membrane</location>
        <topology evidence="1">Multi-pass membrane protein</topology>
    </subcellularLocation>
</comment>
<dbReference type="Proteomes" id="UP001155057">
    <property type="component" value="Unassembled WGS sequence"/>
</dbReference>
<keyword evidence="5 8" id="KW-1133">Transmembrane helix</keyword>